<protein>
    <submittedName>
        <fullName evidence="2">Bifunctional DNA primase/polymerase-like protein</fullName>
    </submittedName>
</protein>
<feature type="domain" description="DNA primase/polymerase bifunctional N-terminal" evidence="1">
    <location>
        <begin position="21"/>
        <end position="179"/>
    </location>
</feature>
<dbReference type="AlphaFoldDB" id="A0A3E0HZT1"/>
<dbReference type="OrthoDB" id="3397040at2"/>
<dbReference type="Proteomes" id="UP000256269">
    <property type="component" value="Unassembled WGS sequence"/>
</dbReference>
<accession>A0A3E0HZT1</accession>
<evidence type="ECO:0000259" key="1">
    <source>
        <dbReference type="SMART" id="SM00943"/>
    </source>
</evidence>
<comment type="caution">
    <text evidence="2">The sequence shown here is derived from an EMBL/GenBank/DDBJ whole genome shotgun (WGS) entry which is preliminary data.</text>
</comment>
<proteinExistence type="predicted"/>
<reference evidence="2 3" key="1">
    <citation type="submission" date="2018-08" db="EMBL/GenBank/DDBJ databases">
        <title>Genomic Encyclopedia of Archaeal and Bacterial Type Strains, Phase II (KMG-II): from individual species to whole genera.</title>
        <authorList>
            <person name="Goeker M."/>
        </authorList>
    </citation>
    <scope>NUCLEOTIDE SEQUENCE [LARGE SCALE GENOMIC DNA]</scope>
    <source>
        <strain evidence="2 3">DSM 45791</strain>
    </source>
</reference>
<dbReference type="EMBL" id="QUNO01000003">
    <property type="protein sequence ID" value="REH51973.1"/>
    <property type="molecule type" value="Genomic_DNA"/>
</dbReference>
<sequence length="193" mass="21063">MSGSRLRPADPGQQRTLRQAALCYAAQGWPVVPAAFFDGTRYACVQADCVQDGPHPVWRLWQGRASSDPDVVASWYRLFSFAVALPTGAVFDVVELPEPAAVRVQGALVEHGTPTPIAVWRERGVRLFWVNPGLPADDRLTAMNARIRGEGGWVPAPPTPTRRGPMHWALPPEQAEWGILAHEDLAKALDAVS</sequence>
<dbReference type="SMART" id="SM00943">
    <property type="entry name" value="Prim-Pol"/>
    <property type="match status" value="1"/>
</dbReference>
<dbReference type="RefSeq" id="WP_116173983.1">
    <property type="nucleotide sequence ID" value="NZ_CP144375.1"/>
</dbReference>
<organism evidence="2 3">
    <name type="scientific">Kutzneria buriramensis</name>
    <dbReference type="NCBI Taxonomy" id="1045776"/>
    <lineage>
        <taxon>Bacteria</taxon>
        <taxon>Bacillati</taxon>
        <taxon>Actinomycetota</taxon>
        <taxon>Actinomycetes</taxon>
        <taxon>Pseudonocardiales</taxon>
        <taxon>Pseudonocardiaceae</taxon>
        <taxon>Kutzneria</taxon>
    </lineage>
</organism>
<evidence type="ECO:0000313" key="3">
    <source>
        <dbReference type="Proteomes" id="UP000256269"/>
    </source>
</evidence>
<gene>
    <name evidence="2" type="ORF">BCF44_103422</name>
</gene>
<dbReference type="InterPro" id="IPR015330">
    <property type="entry name" value="DNA_primase/pol_bifunc_N"/>
</dbReference>
<keyword evidence="3" id="KW-1185">Reference proteome</keyword>
<name>A0A3E0HZT1_9PSEU</name>
<evidence type="ECO:0000313" key="2">
    <source>
        <dbReference type="EMBL" id="REH51973.1"/>
    </source>
</evidence>
<dbReference type="Pfam" id="PF09250">
    <property type="entry name" value="Prim-Pol"/>
    <property type="match status" value="1"/>
</dbReference>